<proteinExistence type="predicted"/>
<dbReference type="AlphaFoldDB" id="A0A645C9E4"/>
<evidence type="ECO:0000313" key="1">
    <source>
        <dbReference type="EMBL" id="MPM72324.1"/>
    </source>
</evidence>
<protein>
    <recommendedName>
        <fullName evidence="2">Phage major capsid protein E</fullName>
    </recommendedName>
</protein>
<dbReference type="Pfam" id="PF03864">
    <property type="entry name" value="Phage_cap_E"/>
    <property type="match status" value="1"/>
</dbReference>
<reference evidence="1" key="1">
    <citation type="submission" date="2019-08" db="EMBL/GenBank/DDBJ databases">
        <authorList>
            <person name="Kucharzyk K."/>
            <person name="Murdoch R.W."/>
            <person name="Higgins S."/>
            <person name="Loffler F."/>
        </authorList>
    </citation>
    <scope>NUCLEOTIDE SEQUENCE</scope>
</reference>
<sequence length="342" mass="37522">MDILTFIQGYLTVQTISKMIERKQKRRSVVFDTIFSKRTQTGLPFVRMDEYIDTIRSVPVVTRGGASLTIGGGTNSIAMIEPMPIRLNRLLTGARMNDLRTLWGDGGSRGQALVTAEIDRMVMKLMETTDKTRDALCTQAITGKIDYQMQADSGFVRYGVTYGTGTTLSYTVSKKWDASGTTIADILTDAIAVRRKLNEEGASGEVGFLVSPEVFVAMANKITPLPDSKRMGATVTANEINVAGFIFTLCDGSYDDRDSSGAEVVKQEVAAKKAVAWVKDIPELTYCAVDDLDGNLEAIPFFSKTVKVDDPSGIRVISESKPFPMVSEKAFLWFEPLTVVEE</sequence>
<accession>A0A645C9E4</accession>
<organism evidence="1">
    <name type="scientific">bioreactor metagenome</name>
    <dbReference type="NCBI Taxonomy" id="1076179"/>
    <lineage>
        <taxon>unclassified sequences</taxon>
        <taxon>metagenomes</taxon>
        <taxon>ecological metagenomes</taxon>
    </lineage>
</organism>
<dbReference type="InterPro" id="IPR005564">
    <property type="entry name" value="Major_capsid_GpE"/>
</dbReference>
<gene>
    <name evidence="1" type="ORF">SDC9_119297</name>
</gene>
<evidence type="ECO:0008006" key="2">
    <source>
        <dbReference type="Google" id="ProtNLM"/>
    </source>
</evidence>
<name>A0A645C9E4_9ZZZZ</name>
<dbReference type="EMBL" id="VSSQ01024678">
    <property type="protein sequence ID" value="MPM72324.1"/>
    <property type="molecule type" value="Genomic_DNA"/>
</dbReference>
<comment type="caution">
    <text evidence="1">The sequence shown here is derived from an EMBL/GenBank/DDBJ whole genome shotgun (WGS) entry which is preliminary data.</text>
</comment>